<dbReference type="Proteomes" id="UP000828390">
    <property type="component" value="Unassembled WGS sequence"/>
</dbReference>
<dbReference type="GO" id="GO:0005525">
    <property type="term" value="F:GTP binding"/>
    <property type="evidence" value="ECO:0007669"/>
    <property type="project" value="UniProtKB-KW"/>
</dbReference>
<keyword evidence="7" id="KW-1185">Reference proteome</keyword>
<evidence type="ECO:0000256" key="1">
    <source>
        <dbReference type="ARBA" id="ARBA00008535"/>
    </source>
</evidence>
<feature type="compositionally biased region" description="Basic and acidic residues" evidence="4">
    <location>
        <begin position="407"/>
        <end position="422"/>
    </location>
</feature>
<dbReference type="Gene3D" id="3.40.50.300">
    <property type="entry name" value="P-loop containing nucleotide triphosphate hydrolases"/>
    <property type="match status" value="1"/>
</dbReference>
<dbReference type="InterPro" id="IPR006703">
    <property type="entry name" value="G_AIG1"/>
</dbReference>
<evidence type="ECO:0000313" key="7">
    <source>
        <dbReference type="Proteomes" id="UP000828390"/>
    </source>
</evidence>
<organism evidence="6 7">
    <name type="scientific">Dreissena polymorpha</name>
    <name type="common">Zebra mussel</name>
    <name type="synonym">Mytilus polymorpha</name>
    <dbReference type="NCBI Taxonomy" id="45954"/>
    <lineage>
        <taxon>Eukaryota</taxon>
        <taxon>Metazoa</taxon>
        <taxon>Spiralia</taxon>
        <taxon>Lophotrochozoa</taxon>
        <taxon>Mollusca</taxon>
        <taxon>Bivalvia</taxon>
        <taxon>Autobranchia</taxon>
        <taxon>Heteroconchia</taxon>
        <taxon>Euheterodonta</taxon>
        <taxon>Imparidentia</taxon>
        <taxon>Neoheterodontei</taxon>
        <taxon>Myida</taxon>
        <taxon>Dreissenoidea</taxon>
        <taxon>Dreissenidae</taxon>
        <taxon>Dreissena</taxon>
    </lineage>
</organism>
<evidence type="ECO:0000259" key="5">
    <source>
        <dbReference type="Pfam" id="PF04548"/>
    </source>
</evidence>
<dbReference type="SUPFAM" id="SSF52540">
    <property type="entry name" value="P-loop containing nucleoside triphosphate hydrolases"/>
    <property type="match status" value="1"/>
</dbReference>
<evidence type="ECO:0000256" key="4">
    <source>
        <dbReference type="SAM" id="MobiDB-lite"/>
    </source>
</evidence>
<dbReference type="EMBL" id="JAIWYP010000001">
    <property type="protein sequence ID" value="KAH3893663.1"/>
    <property type="molecule type" value="Genomic_DNA"/>
</dbReference>
<dbReference type="InterPro" id="IPR045058">
    <property type="entry name" value="GIMA/IAN/Toc"/>
</dbReference>
<evidence type="ECO:0000256" key="2">
    <source>
        <dbReference type="ARBA" id="ARBA00022741"/>
    </source>
</evidence>
<comment type="similarity">
    <text evidence="1">Belongs to the TRAFAC class TrmE-Era-EngA-EngB-Septin-like GTPase superfamily. AIG1/Toc34/Toc159-like paraseptin GTPase family. IAN subfamily.</text>
</comment>
<dbReference type="PANTHER" id="PTHR10903:SF184">
    <property type="entry name" value="GTP-BINDING PROTEIN A"/>
    <property type="match status" value="1"/>
</dbReference>
<sequence>MGSEDELKNFIKDGDKKPDDDGEKAFQELRKRCKDKLLFIENKASKDEKEEMVWNILKAVDEANAKASRPYFRNKITRELERKAKDFYQIHVCGLGSDRSKEDLRILLLGLPGHGKSATGNSLLRTSLFNENASTQMNTAIQNQSWESNGRKVQILEFQVIDPSSLSDEDFKEQLLQAEKDLHPGFHAVCFVIDPNRITDVKDQFQRVMEYFGDDANDYAFVIMTFTKDEDELEKHFHANFGGKCSEVTPVFRFCKDKELYIDNKVPQIEKEEIIKDIFTSIDSANARKLSPCFSSRFKQAKIEEAAKAAEAAIKAAEAARDAEIKHKEELLKAEREAFKALKKQMTEQNTKAAEAAEAAHKRELESERELYKTKLKMAKLTLKAEQDEEDRQERKAYKAKKRRARQKEDKRWEKKYNREEQRREKLEMELYKMKVENQKSSCIIQ</sequence>
<dbReference type="InterPro" id="IPR027417">
    <property type="entry name" value="P-loop_NTPase"/>
</dbReference>
<gene>
    <name evidence="6" type="ORF">DPMN_017813</name>
</gene>
<feature type="region of interest" description="Disordered" evidence="4">
    <location>
        <begin position="385"/>
        <end position="422"/>
    </location>
</feature>
<name>A0A9D4NFJ9_DREPO</name>
<protein>
    <recommendedName>
        <fullName evidence="5">AIG1-type G domain-containing protein</fullName>
    </recommendedName>
</protein>
<comment type="caution">
    <text evidence="6">The sequence shown here is derived from an EMBL/GenBank/DDBJ whole genome shotgun (WGS) entry which is preliminary data.</text>
</comment>
<evidence type="ECO:0000313" key="6">
    <source>
        <dbReference type="EMBL" id="KAH3893663.1"/>
    </source>
</evidence>
<evidence type="ECO:0000256" key="3">
    <source>
        <dbReference type="ARBA" id="ARBA00023134"/>
    </source>
</evidence>
<reference evidence="6" key="2">
    <citation type="submission" date="2020-11" db="EMBL/GenBank/DDBJ databases">
        <authorList>
            <person name="McCartney M.A."/>
            <person name="Auch B."/>
            <person name="Kono T."/>
            <person name="Mallez S."/>
            <person name="Becker A."/>
            <person name="Gohl D.M."/>
            <person name="Silverstein K.A.T."/>
            <person name="Koren S."/>
            <person name="Bechman K.B."/>
            <person name="Herman A."/>
            <person name="Abrahante J.E."/>
            <person name="Garbe J."/>
        </authorList>
    </citation>
    <scope>NUCLEOTIDE SEQUENCE</scope>
    <source>
        <strain evidence="6">Duluth1</strain>
        <tissue evidence="6">Whole animal</tissue>
    </source>
</reference>
<dbReference type="AlphaFoldDB" id="A0A9D4NFJ9"/>
<accession>A0A9D4NFJ9</accession>
<dbReference type="Pfam" id="PF04548">
    <property type="entry name" value="AIG1"/>
    <property type="match status" value="1"/>
</dbReference>
<proteinExistence type="inferred from homology"/>
<feature type="domain" description="AIG1-type G" evidence="5">
    <location>
        <begin position="104"/>
        <end position="306"/>
    </location>
</feature>
<keyword evidence="2" id="KW-0547">Nucleotide-binding</keyword>
<reference evidence="6" key="1">
    <citation type="journal article" date="2019" name="bioRxiv">
        <title>The Genome of the Zebra Mussel, Dreissena polymorpha: A Resource for Invasive Species Research.</title>
        <authorList>
            <person name="McCartney M.A."/>
            <person name="Auch B."/>
            <person name="Kono T."/>
            <person name="Mallez S."/>
            <person name="Zhang Y."/>
            <person name="Obille A."/>
            <person name="Becker A."/>
            <person name="Abrahante J.E."/>
            <person name="Garbe J."/>
            <person name="Badalamenti J.P."/>
            <person name="Herman A."/>
            <person name="Mangelson H."/>
            <person name="Liachko I."/>
            <person name="Sullivan S."/>
            <person name="Sone E.D."/>
            <person name="Koren S."/>
            <person name="Silverstein K.A.T."/>
            <person name="Beckman K.B."/>
            <person name="Gohl D.M."/>
        </authorList>
    </citation>
    <scope>NUCLEOTIDE SEQUENCE</scope>
    <source>
        <strain evidence="6">Duluth1</strain>
        <tissue evidence="6">Whole animal</tissue>
    </source>
</reference>
<keyword evidence="3" id="KW-0342">GTP-binding</keyword>
<dbReference type="PANTHER" id="PTHR10903">
    <property type="entry name" value="GTPASE, IMAP FAMILY MEMBER-RELATED"/>
    <property type="match status" value="1"/>
</dbReference>
<feature type="region of interest" description="Disordered" evidence="4">
    <location>
        <begin position="1"/>
        <end position="23"/>
    </location>
</feature>